<evidence type="ECO:0000256" key="4">
    <source>
        <dbReference type="ARBA" id="ARBA00023163"/>
    </source>
</evidence>
<organism evidence="6 7">
    <name type="scientific">Corticicoccus populi</name>
    <dbReference type="NCBI Taxonomy" id="1812821"/>
    <lineage>
        <taxon>Bacteria</taxon>
        <taxon>Bacillati</taxon>
        <taxon>Bacillota</taxon>
        <taxon>Bacilli</taxon>
        <taxon>Bacillales</taxon>
        <taxon>Staphylococcaceae</taxon>
        <taxon>Corticicoccus</taxon>
    </lineage>
</organism>
<keyword evidence="2" id="KW-0805">Transcription regulation</keyword>
<dbReference type="InterPro" id="IPR050950">
    <property type="entry name" value="HTH-type_LysR_regulators"/>
</dbReference>
<protein>
    <submittedName>
        <fullName evidence="6">LysR family transcriptional regulator</fullName>
    </submittedName>
</protein>
<comment type="caution">
    <text evidence="6">The sequence shown here is derived from an EMBL/GenBank/DDBJ whole genome shotgun (WGS) entry which is preliminary data.</text>
</comment>
<keyword evidence="7" id="KW-1185">Reference proteome</keyword>
<dbReference type="RefSeq" id="WP_377774093.1">
    <property type="nucleotide sequence ID" value="NZ_JBHUOQ010000004.1"/>
</dbReference>
<evidence type="ECO:0000256" key="1">
    <source>
        <dbReference type="ARBA" id="ARBA00009437"/>
    </source>
</evidence>
<evidence type="ECO:0000256" key="3">
    <source>
        <dbReference type="ARBA" id="ARBA00023125"/>
    </source>
</evidence>
<accession>A0ABW5WWQ9</accession>
<dbReference type="InterPro" id="IPR036390">
    <property type="entry name" value="WH_DNA-bd_sf"/>
</dbReference>
<proteinExistence type="inferred from homology"/>
<dbReference type="Gene3D" id="1.10.10.10">
    <property type="entry name" value="Winged helix-like DNA-binding domain superfamily/Winged helix DNA-binding domain"/>
    <property type="match status" value="1"/>
</dbReference>
<evidence type="ECO:0000313" key="7">
    <source>
        <dbReference type="Proteomes" id="UP001597519"/>
    </source>
</evidence>
<dbReference type="Pfam" id="PF00126">
    <property type="entry name" value="HTH_1"/>
    <property type="match status" value="1"/>
</dbReference>
<dbReference type="EMBL" id="JBHUOQ010000004">
    <property type="protein sequence ID" value="MFD2830752.1"/>
    <property type="molecule type" value="Genomic_DNA"/>
</dbReference>
<evidence type="ECO:0000313" key="6">
    <source>
        <dbReference type="EMBL" id="MFD2830752.1"/>
    </source>
</evidence>
<evidence type="ECO:0000256" key="2">
    <source>
        <dbReference type="ARBA" id="ARBA00023015"/>
    </source>
</evidence>
<evidence type="ECO:0000259" key="5">
    <source>
        <dbReference type="PROSITE" id="PS50931"/>
    </source>
</evidence>
<gene>
    <name evidence="6" type="ORF">ACFSX4_09805</name>
</gene>
<dbReference type="SUPFAM" id="SSF46785">
    <property type="entry name" value="Winged helix' DNA-binding domain"/>
    <property type="match status" value="1"/>
</dbReference>
<dbReference type="PANTHER" id="PTHR30419">
    <property type="entry name" value="HTH-TYPE TRANSCRIPTIONAL REGULATOR YBHD"/>
    <property type="match status" value="1"/>
</dbReference>
<dbReference type="CDD" id="cd08438">
    <property type="entry name" value="PBP2_CidR"/>
    <property type="match status" value="1"/>
</dbReference>
<dbReference type="InterPro" id="IPR000847">
    <property type="entry name" value="LysR_HTH_N"/>
</dbReference>
<reference evidence="7" key="1">
    <citation type="journal article" date="2019" name="Int. J. Syst. Evol. Microbiol.">
        <title>The Global Catalogue of Microorganisms (GCM) 10K type strain sequencing project: providing services to taxonomists for standard genome sequencing and annotation.</title>
        <authorList>
            <consortium name="The Broad Institute Genomics Platform"/>
            <consortium name="The Broad Institute Genome Sequencing Center for Infectious Disease"/>
            <person name="Wu L."/>
            <person name="Ma J."/>
        </authorList>
    </citation>
    <scope>NUCLEOTIDE SEQUENCE [LARGE SCALE GENOMIC DNA]</scope>
    <source>
        <strain evidence="7">KCTC 33575</strain>
    </source>
</reference>
<dbReference type="Gene3D" id="3.40.190.290">
    <property type="match status" value="1"/>
</dbReference>
<keyword evidence="3" id="KW-0238">DNA-binding</keyword>
<dbReference type="PRINTS" id="PR00039">
    <property type="entry name" value="HTHLYSR"/>
</dbReference>
<dbReference type="InterPro" id="IPR005119">
    <property type="entry name" value="LysR_subst-bd"/>
</dbReference>
<name>A0ABW5WWQ9_9STAP</name>
<dbReference type="SUPFAM" id="SSF53850">
    <property type="entry name" value="Periplasmic binding protein-like II"/>
    <property type="match status" value="1"/>
</dbReference>
<keyword evidence="4" id="KW-0804">Transcription</keyword>
<feature type="domain" description="HTH lysR-type" evidence="5">
    <location>
        <begin position="1"/>
        <end position="58"/>
    </location>
</feature>
<dbReference type="InterPro" id="IPR036388">
    <property type="entry name" value="WH-like_DNA-bd_sf"/>
</dbReference>
<comment type="similarity">
    <text evidence="1">Belongs to the LysR transcriptional regulatory family.</text>
</comment>
<dbReference type="Pfam" id="PF03466">
    <property type="entry name" value="LysR_substrate"/>
    <property type="match status" value="1"/>
</dbReference>
<dbReference type="PROSITE" id="PS50931">
    <property type="entry name" value="HTH_LYSR"/>
    <property type="match status" value="1"/>
</dbReference>
<dbReference type="PANTHER" id="PTHR30419:SF8">
    <property type="entry name" value="NITROGEN ASSIMILATION TRANSCRIPTIONAL ACTIVATOR-RELATED"/>
    <property type="match status" value="1"/>
</dbReference>
<sequence>MDIKQMKYFVTIIKEQGMTEAADVLFISQPTLSKAIKDIEAELDVTLFDRDKRRLALTDAGRVLFDQCEEILRLHQRLPADLKNMMGIYQGQLRIGLPPLMNVRKLIKVIKDFHRQYPEVTFQMIEGGSRAIEQHLENNEIDVGITVLPTHSKSFESYRFIHEPLSLVVHQDHPFAAENSIELSLLEKEQLIMFDEDFYLNEIIMSACKTAGFVPDIIAWTAQWKFIEEMIDANLGVCILPKSSASMLHQSFVTVDISNPEMHWKLGVIWNKAEHLNALTREWLNFFEAAYSDS</sequence>
<dbReference type="Proteomes" id="UP001597519">
    <property type="component" value="Unassembled WGS sequence"/>
</dbReference>